<dbReference type="AlphaFoldDB" id="A0A1W5T7Y2"/>
<proteinExistence type="predicted"/>
<evidence type="ECO:0000313" key="1">
    <source>
        <dbReference type="EMBL" id="ARF19131.1"/>
    </source>
</evidence>
<organism evidence="1">
    <name type="scientific">Escherichia coli</name>
    <dbReference type="NCBI Taxonomy" id="562"/>
    <lineage>
        <taxon>Bacteria</taxon>
        <taxon>Pseudomonadati</taxon>
        <taxon>Pseudomonadota</taxon>
        <taxon>Gammaproteobacteria</taxon>
        <taxon>Enterobacterales</taxon>
        <taxon>Enterobacteriaceae</taxon>
        <taxon>Escherichia</taxon>
    </lineage>
</organism>
<keyword evidence="1" id="KW-0614">Plasmid</keyword>
<dbReference type="EMBL" id="KX683284">
    <property type="protein sequence ID" value="ARF19131.1"/>
    <property type="molecule type" value="Genomic_DNA"/>
</dbReference>
<reference evidence="1" key="1">
    <citation type="submission" date="2016-08" db="EMBL/GenBank/DDBJ databases">
        <title>The coexistence of KPC-2-, SHV-11- and TEM-1- Encoding Plasmids Harboring Class 1 Integrons in Extensive Drug Resistance Escherichia Coli Sequence Type 1642.</title>
        <authorList>
            <person name="Jeong S."/>
            <person name="Yoon E.-J."/>
            <person name="Kim J.O."/>
            <person name="Bae I.K."/>
            <person name="Lee W."/>
            <person name="Lee H."/>
            <person name="Jeong S.H."/>
            <person name="Lee K."/>
        </authorList>
    </citation>
    <scope>NUCLEOTIDE SEQUENCE</scope>
    <source>
        <strain evidence="1">EcU443</strain>
        <plasmid evidence="1">pECSEV_02</plasmid>
    </source>
</reference>
<geneLocation type="plasmid" evidence="1">
    <name>pECSEV_02</name>
</geneLocation>
<name>A0A1W5T7Y2_ECOLX</name>
<protein>
    <submittedName>
        <fullName evidence="1">Uncharacterized protein</fullName>
    </submittedName>
</protein>
<sequence length="62" mass="7097">MLFGMIRGTKNELTVDVIKNARAFLKGTLDLSVQEAEEDIEEREEIFKKNGAQPDYSSYLED</sequence>
<accession>A0A1W5T7Y2</accession>